<comment type="subcellular location">
    <subcellularLocation>
        <location evidence="2">Cell membrane</location>
        <topology evidence="2">Multi-pass membrane protein</topology>
    </subcellularLocation>
</comment>
<keyword evidence="9 13" id="KW-1133">Transmembrane helix</keyword>
<name>A0AAW7K742_9GAMM</name>
<reference evidence="15 17" key="1">
    <citation type="submission" date="2015-03" db="EMBL/GenBank/DDBJ databases">
        <authorList>
            <consortium name="Pathogen Informatics"/>
            <person name="Murphy D."/>
        </authorList>
    </citation>
    <scope>NUCLEOTIDE SEQUENCE [LARGE SCALE GENOMIC DNA]</scope>
    <source>
        <strain evidence="15">Type strain: CIP110231</strain>
        <strain evidence="17">type strain: CIP110231</strain>
    </source>
</reference>
<feature type="transmembrane region" description="Helical" evidence="13">
    <location>
        <begin position="139"/>
        <end position="161"/>
    </location>
</feature>
<reference evidence="16" key="2">
    <citation type="submission" date="2023-06" db="EMBL/GenBank/DDBJ databases">
        <authorList>
            <person name="Polev D.E."/>
            <person name="Saitova A.T."/>
            <person name="Bogumilchik E.A."/>
            <person name="Kokorina G.I."/>
            <person name="Voskresenskaia E.A."/>
        </authorList>
    </citation>
    <scope>NUCLEOTIDE SEQUENCE</scope>
    <source>
        <strain evidence="16">2145 StPb PI</strain>
    </source>
</reference>
<keyword evidence="5" id="KW-0349">Heme</keyword>
<dbReference type="GO" id="GO:0009055">
    <property type="term" value="F:electron transfer activity"/>
    <property type="evidence" value="ECO:0007669"/>
    <property type="project" value="InterPro"/>
</dbReference>
<feature type="transmembrane region" description="Helical" evidence="13">
    <location>
        <begin position="88"/>
        <end position="107"/>
    </location>
</feature>
<evidence type="ECO:0000256" key="8">
    <source>
        <dbReference type="ARBA" id="ARBA00022982"/>
    </source>
</evidence>
<dbReference type="EMBL" id="CPYD01000002">
    <property type="protein sequence ID" value="CNE09707.1"/>
    <property type="molecule type" value="Genomic_DNA"/>
</dbReference>
<dbReference type="Pfam" id="PF01292">
    <property type="entry name" value="Ni_hydr_CYTB"/>
    <property type="match status" value="1"/>
</dbReference>
<keyword evidence="11 13" id="KW-0472">Membrane</keyword>
<keyword evidence="7" id="KW-0479">Metal-binding</keyword>
<keyword evidence="8" id="KW-0249">Electron transport</keyword>
<comment type="similarity">
    <text evidence="12">Belongs to the cytochrome b561 family.</text>
</comment>
<keyword evidence="10" id="KW-0408">Iron</keyword>
<feature type="domain" description="Cytochrome b561 bacterial/Ni-hydrogenase" evidence="14">
    <location>
        <begin position="4"/>
        <end position="173"/>
    </location>
</feature>
<evidence type="ECO:0000256" key="10">
    <source>
        <dbReference type="ARBA" id="ARBA00023004"/>
    </source>
</evidence>
<dbReference type="Proteomes" id="UP000040578">
    <property type="component" value="Unassembled WGS sequence"/>
</dbReference>
<dbReference type="RefSeq" id="WP_049596951.1">
    <property type="nucleotide sequence ID" value="NZ_CPYD01000002.1"/>
</dbReference>
<evidence type="ECO:0000256" key="3">
    <source>
        <dbReference type="ARBA" id="ARBA00022448"/>
    </source>
</evidence>
<sequence length="174" mass="20235">MKNRYSLSQITLHWLTLLMVILTYSAILLSDVVPDEDRTLVKNLHFNFGLSVWLLMLLRLWLRQRHPSPVITPALPKWQAVSAHSLHWLIYLMFLSLPILGVLAQAYGGKTWYFLGWQVPQWVTPNSQARSLIKQAHELIATLGYFVIGLHTLAALYHHYIRHDDTLRRMMPGK</sequence>
<evidence type="ECO:0000256" key="2">
    <source>
        <dbReference type="ARBA" id="ARBA00004651"/>
    </source>
</evidence>
<protein>
    <submittedName>
        <fullName evidence="15">B-type cytochrome</fullName>
    </submittedName>
    <submittedName>
        <fullName evidence="16">Cytochrome b</fullName>
    </submittedName>
</protein>
<accession>A0AAW7K742</accession>
<evidence type="ECO:0000313" key="15">
    <source>
        <dbReference type="EMBL" id="CNE09707.1"/>
    </source>
</evidence>
<evidence type="ECO:0000256" key="4">
    <source>
        <dbReference type="ARBA" id="ARBA00022475"/>
    </source>
</evidence>
<evidence type="ECO:0000313" key="16">
    <source>
        <dbReference type="EMBL" id="MDN0087185.1"/>
    </source>
</evidence>
<dbReference type="EMBL" id="JAUEHU010000005">
    <property type="protein sequence ID" value="MDN0087185.1"/>
    <property type="molecule type" value="Genomic_DNA"/>
</dbReference>
<evidence type="ECO:0000256" key="11">
    <source>
        <dbReference type="ARBA" id="ARBA00023136"/>
    </source>
</evidence>
<keyword evidence="4" id="KW-1003">Cell membrane</keyword>
<dbReference type="GO" id="GO:0046872">
    <property type="term" value="F:metal ion binding"/>
    <property type="evidence" value="ECO:0007669"/>
    <property type="project" value="UniProtKB-KW"/>
</dbReference>
<organism evidence="16 18">
    <name type="scientific">Yersinia nurmii</name>
    <dbReference type="NCBI Taxonomy" id="685706"/>
    <lineage>
        <taxon>Bacteria</taxon>
        <taxon>Pseudomonadati</taxon>
        <taxon>Pseudomonadota</taxon>
        <taxon>Gammaproteobacteria</taxon>
        <taxon>Enterobacterales</taxon>
        <taxon>Yersiniaceae</taxon>
        <taxon>Yersinia</taxon>
    </lineage>
</organism>
<feature type="transmembrane region" description="Helical" evidence="13">
    <location>
        <begin position="12"/>
        <end position="32"/>
    </location>
</feature>
<evidence type="ECO:0000256" key="5">
    <source>
        <dbReference type="ARBA" id="ARBA00022617"/>
    </source>
</evidence>
<evidence type="ECO:0000256" key="13">
    <source>
        <dbReference type="SAM" id="Phobius"/>
    </source>
</evidence>
<dbReference type="InterPro" id="IPR011577">
    <property type="entry name" value="Cyt_b561_bac/Ni-Hgenase"/>
</dbReference>
<dbReference type="GO" id="GO:0005886">
    <property type="term" value="C:plasma membrane"/>
    <property type="evidence" value="ECO:0007669"/>
    <property type="project" value="UniProtKB-SubCell"/>
</dbReference>
<dbReference type="SUPFAM" id="SSF81342">
    <property type="entry name" value="Transmembrane di-heme cytochromes"/>
    <property type="match status" value="1"/>
</dbReference>
<feature type="transmembrane region" description="Helical" evidence="13">
    <location>
        <begin position="44"/>
        <end position="62"/>
    </location>
</feature>
<evidence type="ECO:0000313" key="17">
    <source>
        <dbReference type="Proteomes" id="UP000040578"/>
    </source>
</evidence>
<evidence type="ECO:0000256" key="6">
    <source>
        <dbReference type="ARBA" id="ARBA00022692"/>
    </source>
</evidence>
<evidence type="ECO:0000313" key="18">
    <source>
        <dbReference type="Proteomes" id="UP001167864"/>
    </source>
</evidence>
<proteinExistence type="inferred from homology"/>
<evidence type="ECO:0000256" key="9">
    <source>
        <dbReference type="ARBA" id="ARBA00022989"/>
    </source>
</evidence>
<comment type="cofactor">
    <cofactor evidence="1">
        <name>heme b</name>
        <dbReference type="ChEBI" id="CHEBI:60344"/>
    </cofactor>
</comment>
<evidence type="ECO:0000256" key="7">
    <source>
        <dbReference type="ARBA" id="ARBA00022723"/>
    </source>
</evidence>
<evidence type="ECO:0000256" key="1">
    <source>
        <dbReference type="ARBA" id="ARBA00001970"/>
    </source>
</evidence>
<dbReference type="GO" id="GO:0020037">
    <property type="term" value="F:heme binding"/>
    <property type="evidence" value="ECO:0007669"/>
    <property type="project" value="TreeGrafter"/>
</dbReference>
<dbReference type="PANTHER" id="PTHR30529:SF3">
    <property type="entry name" value="CYTOCHROME B561 HOMOLOG 1"/>
    <property type="match status" value="1"/>
</dbReference>
<dbReference type="Proteomes" id="UP001167864">
    <property type="component" value="Unassembled WGS sequence"/>
</dbReference>
<dbReference type="InterPro" id="IPR016174">
    <property type="entry name" value="Di-haem_cyt_TM"/>
</dbReference>
<dbReference type="AlphaFoldDB" id="A0AAW7K742"/>
<keyword evidence="17" id="KW-1185">Reference proteome</keyword>
<evidence type="ECO:0000259" key="14">
    <source>
        <dbReference type="Pfam" id="PF01292"/>
    </source>
</evidence>
<evidence type="ECO:0000256" key="12">
    <source>
        <dbReference type="ARBA" id="ARBA00037975"/>
    </source>
</evidence>
<gene>
    <name evidence="15" type="primary">yodB_2</name>
    <name evidence="15" type="ORF">ERS137967_00735</name>
    <name evidence="16" type="ORF">QVN42_07215</name>
</gene>
<dbReference type="GO" id="GO:0022904">
    <property type="term" value="P:respiratory electron transport chain"/>
    <property type="evidence" value="ECO:0007669"/>
    <property type="project" value="InterPro"/>
</dbReference>
<dbReference type="PANTHER" id="PTHR30529">
    <property type="entry name" value="CYTOCHROME B561"/>
    <property type="match status" value="1"/>
</dbReference>
<keyword evidence="3" id="KW-0813">Transport</keyword>
<comment type="caution">
    <text evidence="16">The sequence shown here is derived from an EMBL/GenBank/DDBJ whole genome shotgun (WGS) entry which is preliminary data.</text>
</comment>
<keyword evidence="6 13" id="KW-0812">Transmembrane</keyword>
<dbReference type="InterPro" id="IPR052168">
    <property type="entry name" value="Cytochrome_b561_oxidase"/>
</dbReference>